<keyword evidence="12" id="KW-0234">DNA repair</keyword>
<keyword evidence="13" id="KW-0539">Nucleus</keyword>
<dbReference type="InterPro" id="IPR043128">
    <property type="entry name" value="Rev_trsase/Diguanyl_cyclase"/>
</dbReference>
<feature type="domain" description="BRCT" evidence="17">
    <location>
        <begin position="148"/>
        <end position="236"/>
    </location>
</feature>
<proteinExistence type="inferred from homology"/>
<dbReference type="GO" id="GO:0042276">
    <property type="term" value="P:error-prone translesion synthesis"/>
    <property type="evidence" value="ECO:0007669"/>
    <property type="project" value="TreeGrafter"/>
</dbReference>
<evidence type="ECO:0000256" key="14">
    <source>
        <dbReference type="ARBA" id="ARBA00058985"/>
    </source>
</evidence>
<dbReference type="InterPro" id="IPR017961">
    <property type="entry name" value="DNA_pol_Y-fam_little_finger"/>
</dbReference>
<evidence type="ECO:0000259" key="17">
    <source>
        <dbReference type="PROSITE" id="PS50172"/>
    </source>
</evidence>
<evidence type="ECO:0000256" key="1">
    <source>
        <dbReference type="ARBA" id="ARBA00001946"/>
    </source>
</evidence>
<dbReference type="PROSITE" id="PS50173">
    <property type="entry name" value="UMUC"/>
    <property type="match status" value="1"/>
</dbReference>
<keyword evidence="11" id="KW-0238">DNA-binding</keyword>
<dbReference type="InterPro" id="IPR036420">
    <property type="entry name" value="BRCT_dom_sf"/>
</dbReference>
<dbReference type="AlphaFoldDB" id="A0A8K0JJ27"/>
<dbReference type="Pfam" id="PF21999">
    <property type="entry name" value="IMS_HHH_1"/>
    <property type="match status" value="1"/>
</dbReference>
<dbReference type="Gene3D" id="3.30.1490.100">
    <property type="entry name" value="DNA polymerase, Y-family, little finger domain"/>
    <property type="match status" value="1"/>
</dbReference>
<dbReference type="SUPFAM" id="SSF52113">
    <property type="entry name" value="BRCT domain"/>
    <property type="match status" value="1"/>
</dbReference>
<dbReference type="CDD" id="cd01701">
    <property type="entry name" value="PolY_Rev1"/>
    <property type="match status" value="1"/>
</dbReference>
<dbReference type="InterPro" id="IPR036775">
    <property type="entry name" value="DNA_pol_Y-fam_lit_finger_sf"/>
</dbReference>
<organism evidence="19 20">
    <name type="scientific">Filobasidium floriforme</name>
    <dbReference type="NCBI Taxonomy" id="5210"/>
    <lineage>
        <taxon>Eukaryota</taxon>
        <taxon>Fungi</taxon>
        <taxon>Dikarya</taxon>
        <taxon>Basidiomycota</taxon>
        <taxon>Agaricomycotina</taxon>
        <taxon>Tremellomycetes</taxon>
        <taxon>Filobasidiales</taxon>
        <taxon>Filobasidiaceae</taxon>
        <taxon>Filobasidium</taxon>
    </lineage>
</organism>
<dbReference type="FunFam" id="3.30.1490.100:FF:000001">
    <property type="entry name" value="DNA repair protein REV1"/>
    <property type="match status" value="1"/>
</dbReference>
<gene>
    <name evidence="19" type="ORF">FFLO_04556</name>
</gene>
<evidence type="ECO:0000256" key="9">
    <source>
        <dbReference type="ARBA" id="ARBA00022763"/>
    </source>
</evidence>
<evidence type="ECO:0000313" key="20">
    <source>
        <dbReference type="Proteomes" id="UP000812966"/>
    </source>
</evidence>
<dbReference type="Pfam" id="PF11799">
    <property type="entry name" value="IMS_C"/>
    <property type="match status" value="1"/>
</dbReference>
<dbReference type="InterPro" id="IPR001126">
    <property type="entry name" value="UmuC"/>
</dbReference>
<dbReference type="GO" id="GO:0005634">
    <property type="term" value="C:nucleus"/>
    <property type="evidence" value="ECO:0007669"/>
    <property type="project" value="UniProtKB-SubCell"/>
</dbReference>
<evidence type="ECO:0000256" key="6">
    <source>
        <dbReference type="ARBA" id="ARBA00022679"/>
    </source>
</evidence>
<dbReference type="InterPro" id="IPR053848">
    <property type="entry name" value="IMS_HHH_1"/>
</dbReference>
<feature type="region of interest" description="Disordered" evidence="16">
    <location>
        <begin position="23"/>
        <end position="107"/>
    </location>
</feature>
<evidence type="ECO:0000256" key="4">
    <source>
        <dbReference type="ARBA" id="ARBA00020399"/>
    </source>
</evidence>
<evidence type="ECO:0000256" key="12">
    <source>
        <dbReference type="ARBA" id="ARBA00023204"/>
    </source>
</evidence>
<evidence type="ECO:0000256" key="16">
    <source>
        <dbReference type="SAM" id="MobiDB-lite"/>
    </source>
</evidence>
<dbReference type="Pfam" id="PF00817">
    <property type="entry name" value="IMS"/>
    <property type="match status" value="1"/>
</dbReference>
<keyword evidence="8" id="KW-0479">Metal-binding</keyword>
<comment type="similarity">
    <text evidence="3">Belongs to the DNA polymerase type-Y family.</text>
</comment>
<evidence type="ECO:0000313" key="19">
    <source>
        <dbReference type="EMBL" id="KAG7531197.1"/>
    </source>
</evidence>
<dbReference type="Proteomes" id="UP000812966">
    <property type="component" value="Unassembled WGS sequence"/>
</dbReference>
<dbReference type="Gene3D" id="6.10.250.1490">
    <property type="match status" value="1"/>
</dbReference>
<dbReference type="SMART" id="SM00292">
    <property type="entry name" value="BRCT"/>
    <property type="match status" value="1"/>
</dbReference>
<evidence type="ECO:0000256" key="10">
    <source>
        <dbReference type="ARBA" id="ARBA00022842"/>
    </source>
</evidence>
<dbReference type="InterPro" id="IPR043502">
    <property type="entry name" value="DNA/RNA_pol_sf"/>
</dbReference>
<feature type="region of interest" description="Disordered" evidence="16">
    <location>
        <begin position="245"/>
        <end position="267"/>
    </location>
</feature>
<evidence type="ECO:0000259" key="18">
    <source>
        <dbReference type="PROSITE" id="PS50173"/>
    </source>
</evidence>
<dbReference type="Gene3D" id="1.20.58.1280">
    <property type="entry name" value="DNA repair protein Rev1, C-terminal domain"/>
    <property type="match status" value="1"/>
</dbReference>
<keyword evidence="7" id="KW-0548">Nucleotidyltransferase</keyword>
<feature type="compositionally biased region" description="Acidic residues" evidence="16">
    <location>
        <begin position="59"/>
        <end position="72"/>
    </location>
</feature>
<reference evidence="19" key="1">
    <citation type="submission" date="2020-04" db="EMBL/GenBank/DDBJ databases">
        <title>Analysis of mating type loci in Filobasidium floriforme.</title>
        <authorList>
            <person name="Nowrousian M."/>
        </authorList>
    </citation>
    <scope>NUCLEOTIDE SEQUENCE</scope>
    <source>
        <strain evidence="19">CBS 6242</strain>
    </source>
</reference>
<evidence type="ECO:0000256" key="8">
    <source>
        <dbReference type="ARBA" id="ARBA00022723"/>
    </source>
</evidence>
<dbReference type="SUPFAM" id="SSF100879">
    <property type="entry name" value="Lesion bypass DNA polymerase (Y-family), little finger domain"/>
    <property type="match status" value="1"/>
</dbReference>
<keyword evidence="6" id="KW-0808">Transferase</keyword>
<keyword evidence="5" id="KW-0237">DNA synthesis</keyword>
<dbReference type="SUPFAM" id="SSF56672">
    <property type="entry name" value="DNA/RNA polymerases"/>
    <property type="match status" value="1"/>
</dbReference>
<keyword evidence="20" id="KW-1185">Reference proteome</keyword>
<feature type="compositionally biased region" description="Basic and acidic residues" evidence="16">
    <location>
        <begin position="256"/>
        <end position="267"/>
    </location>
</feature>
<feature type="domain" description="UmuC" evidence="18">
    <location>
        <begin position="470"/>
        <end position="671"/>
    </location>
</feature>
<feature type="region of interest" description="Disordered" evidence="16">
    <location>
        <begin position="962"/>
        <end position="991"/>
    </location>
</feature>
<dbReference type="GO" id="GO:0017125">
    <property type="term" value="F:deoxycytidyl transferase activity"/>
    <property type="evidence" value="ECO:0007669"/>
    <property type="project" value="TreeGrafter"/>
</dbReference>
<dbReference type="PANTHER" id="PTHR45990">
    <property type="entry name" value="DNA REPAIR PROTEIN REV1"/>
    <property type="match status" value="1"/>
</dbReference>
<dbReference type="FunFam" id="3.40.50.10190:FF:000011">
    <property type="entry name" value="DNA repair protein REV1"/>
    <property type="match status" value="1"/>
</dbReference>
<comment type="function">
    <text evidence="14">Deoxycytidyl transferase involved in DNA repair. Transfers a dCMP residue from dCTP to the 3'-end of a DNA primer in a template-dependent reaction. May assist in the first step in the bypass of abasic lesions by the insertion of a nucleotide opposite the lesion. Required for normal induction of mutations by physical and chemical agents. Involved in mitochondrial DNA mutagenesis.</text>
</comment>
<evidence type="ECO:0000256" key="5">
    <source>
        <dbReference type="ARBA" id="ARBA00022634"/>
    </source>
</evidence>
<evidence type="ECO:0000256" key="7">
    <source>
        <dbReference type="ARBA" id="ARBA00022695"/>
    </source>
</evidence>
<dbReference type="Pfam" id="PF16589">
    <property type="entry name" value="BRCT_2"/>
    <property type="match status" value="1"/>
</dbReference>
<keyword evidence="9" id="KW-0227">DNA damage</keyword>
<dbReference type="InterPro" id="IPR001357">
    <property type="entry name" value="BRCT_dom"/>
</dbReference>
<name>A0A8K0JJ27_9TREE</name>
<dbReference type="Gene3D" id="3.30.70.270">
    <property type="match status" value="1"/>
</dbReference>
<comment type="cofactor">
    <cofactor evidence="1">
        <name>Mg(2+)</name>
        <dbReference type="ChEBI" id="CHEBI:18420"/>
    </cofactor>
</comment>
<evidence type="ECO:0000256" key="3">
    <source>
        <dbReference type="ARBA" id="ARBA00010945"/>
    </source>
</evidence>
<dbReference type="InterPro" id="IPR031991">
    <property type="entry name" value="Rev1_C"/>
</dbReference>
<dbReference type="GO" id="GO:0046872">
    <property type="term" value="F:metal ion binding"/>
    <property type="evidence" value="ECO:0007669"/>
    <property type="project" value="UniProtKB-KW"/>
</dbReference>
<protein>
    <recommendedName>
        <fullName evidence="4">DNA repair protein REV1</fullName>
    </recommendedName>
    <alternativeName>
        <fullName evidence="15">Reversionless protein 1</fullName>
    </alternativeName>
</protein>
<dbReference type="CDD" id="cd17719">
    <property type="entry name" value="BRCT_Rev1"/>
    <property type="match status" value="1"/>
</dbReference>
<dbReference type="GO" id="GO:0003887">
    <property type="term" value="F:DNA-directed DNA polymerase activity"/>
    <property type="evidence" value="ECO:0007669"/>
    <property type="project" value="InterPro"/>
</dbReference>
<dbReference type="EMBL" id="JABELV010000098">
    <property type="protein sequence ID" value="KAG7531197.1"/>
    <property type="molecule type" value="Genomic_DNA"/>
</dbReference>
<comment type="caution">
    <text evidence="19">The sequence shown here is derived from an EMBL/GenBank/DDBJ whole genome shotgun (WGS) entry which is preliminary data.</text>
</comment>
<dbReference type="GO" id="GO:0006281">
    <property type="term" value="P:DNA repair"/>
    <property type="evidence" value="ECO:0007669"/>
    <property type="project" value="UniProtKB-KW"/>
</dbReference>
<dbReference type="Gene3D" id="3.40.50.10190">
    <property type="entry name" value="BRCT domain"/>
    <property type="match status" value="1"/>
</dbReference>
<dbReference type="GO" id="GO:0070987">
    <property type="term" value="P:error-free translesion synthesis"/>
    <property type="evidence" value="ECO:0007669"/>
    <property type="project" value="UniProtKB-ARBA"/>
</dbReference>
<accession>A0A8K0JJ27</accession>
<evidence type="ECO:0000256" key="15">
    <source>
        <dbReference type="ARBA" id="ARBA00081902"/>
    </source>
</evidence>
<sequence length="1187" mass="130918">MGSQADSSAEFCSPSFDRALAELAMPELDEHAPPSLCEGHASSIRSLPNDEPTPSPNWPDEDEMAAFDEFEAEQSRKRKREEEGPEGVDEPRVGATSSTKDISQVDPMYEDHPAYVASKFGGIGAYLRHKREKLQIQNAAIAQSQGQGKPQIFKGLEIYINGYTVPPLDKLRTMIMQHGGTYIPYLASFRSSTHILATNLTPVKFKEFATYKVATPTWIVDSVKAGKLLDWKKYKLMQNGGSAERQGLSQFLAPRETPRGKKDKGKGREIVDVSDMDVDEEGVLGGVAESPALLQPVIEEGHDLRPTGIPLAGPVMELGVPDEDQTDIRKAREIFAPTKGQAPPLSTDPITFEGAAWMGYAKDAENKEAKRLMQNQEWREQNTAVSDKFLEGYYKNSRLHHLSTWKSELKTLVAEAQKRAEQSSSMKQLAPRASQRQAYSLAHAVLPRIPGRVDATKATTSATSTSKRVIMHVDFDAFFVSCGLATRPELRGKAVVVCHAQGNQGASSTSEIASCSYEARAHGVKNGMSLGQARGLCADIRTIPYEFDVYREKSLLFYTILMSYADEVQAVSIDEALIDVTQRVAELEQAPPELNERSDVAQDFAKLLAEDIRADMREATDCEVSIGVAGNILLARLATRHAKPAGSYHLTPDEVESFMAPLDVGELHNFGYATKKKIESTFGTTLCGELTKKTKGALQACLGEKNGQTLFNFVRGIDLRPLTPHQERRSVSAEVNYGIRFVNDEEVIKFLTDLSQEVARRLRGIDRLGRQATLKIMVRNPDAPQEAPKFMGHGVCDVYNKSLPISGPTGAATDDGNRIASAIVKIYESQKFDAKELRGIGIQVQKLESRNNVEERAPGQGVLAFAAKPNPIKMASEPVDLTMDSSPVIAGPATRLRAQVKPKPEPIPKPLVRKTKASFKAVEILPSDIDLGVWASMDTAMQDEYRGGWRLAGIKIPGAFERSRQPQASVSPSKARHAHEGRSREPSLNPLITSKTDVNKILTALNLVEGDLATIGISLEAFVALDSETRNDLARDISRKKSLFRRGSETPTRSPHKVVPHRDIAVSLPRRPTIRMGSSEPQQDIDSVLDGLTAWMDVAAEREPNPREVKVLRKYIRRCLDPASSSLGGLQDADRVLTWWERLCKQKWSAGQDEIANKWLACLADARREMNETLGTRFAVNLGRKRL</sequence>
<evidence type="ECO:0000256" key="2">
    <source>
        <dbReference type="ARBA" id="ARBA00004123"/>
    </source>
</evidence>
<comment type="subcellular location">
    <subcellularLocation>
        <location evidence="2">Nucleus</location>
    </subcellularLocation>
</comment>
<dbReference type="PANTHER" id="PTHR45990:SF1">
    <property type="entry name" value="DNA REPAIR PROTEIN REV1"/>
    <property type="match status" value="1"/>
</dbReference>
<keyword evidence="10" id="KW-0460">Magnesium</keyword>
<dbReference type="Gene3D" id="1.10.150.20">
    <property type="entry name" value="5' to 3' exonuclease, C-terminal subdomain"/>
    <property type="match status" value="1"/>
</dbReference>
<dbReference type="InterPro" id="IPR038401">
    <property type="entry name" value="Rev1_C_sf"/>
</dbReference>
<evidence type="ECO:0000256" key="13">
    <source>
        <dbReference type="ARBA" id="ARBA00023242"/>
    </source>
</evidence>
<dbReference type="GO" id="GO:0003684">
    <property type="term" value="F:damaged DNA binding"/>
    <property type="evidence" value="ECO:0007669"/>
    <property type="project" value="InterPro"/>
</dbReference>
<dbReference type="PROSITE" id="PS50172">
    <property type="entry name" value="BRCT"/>
    <property type="match status" value="1"/>
</dbReference>
<dbReference type="Pfam" id="PF16727">
    <property type="entry name" value="REV1_C"/>
    <property type="match status" value="1"/>
</dbReference>
<dbReference type="Gene3D" id="3.40.1170.60">
    <property type="match status" value="1"/>
</dbReference>
<evidence type="ECO:0000256" key="11">
    <source>
        <dbReference type="ARBA" id="ARBA00023125"/>
    </source>
</evidence>